<dbReference type="EMBL" id="RBII01000002">
    <property type="protein sequence ID" value="RKQ69008.1"/>
    <property type="molecule type" value="Genomic_DNA"/>
</dbReference>
<dbReference type="RefSeq" id="WP_121100950.1">
    <property type="nucleotide sequence ID" value="NZ_RBII01000002.1"/>
</dbReference>
<organism evidence="2 3">
    <name type="scientific">Litorimonas taeanensis</name>
    <dbReference type="NCBI Taxonomy" id="568099"/>
    <lineage>
        <taxon>Bacteria</taxon>
        <taxon>Pseudomonadati</taxon>
        <taxon>Pseudomonadota</taxon>
        <taxon>Alphaproteobacteria</taxon>
        <taxon>Maricaulales</taxon>
        <taxon>Robiginitomaculaceae</taxon>
    </lineage>
</organism>
<accession>A0A420WDF0</accession>
<dbReference type="Proteomes" id="UP000282211">
    <property type="component" value="Unassembled WGS sequence"/>
</dbReference>
<evidence type="ECO:0000259" key="1">
    <source>
        <dbReference type="Pfam" id="PF24719"/>
    </source>
</evidence>
<dbReference type="OrthoDB" id="7063432at2"/>
<dbReference type="Pfam" id="PF24719">
    <property type="entry name" value="Imm33-like"/>
    <property type="match status" value="1"/>
</dbReference>
<proteinExistence type="predicted"/>
<protein>
    <recommendedName>
        <fullName evidence="1">Imm33-like domain-containing protein</fullName>
    </recommendedName>
</protein>
<dbReference type="AlphaFoldDB" id="A0A420WDF0"/>
<gene>
    <name evidence="2" type="ORF">DES40_1785</name>
</gene>
<dbReference type="InterPro" id="IPR056509">
    <property type="entry name" value="Imm33-like"/>
</dbReference>
<keyword evidence="3" id="KW-1185">Reference proteome</keyword>
<evidence type="ECO:0000313" key="3">
    <source>
        <dbReference type="Proteomes" id="UP000282211"/>
    </source>
</evidence>
<feature type="domain" description="Imm33-like" evidence="1">
    <location>
        <begin position="11"/>
        <end position="111"/>
    </location>
</feature>
<reference evidence="2 3" key="1">
    <citation type="submission" date="2018-10" db="EMBL/GenBank/DDBJ databases">
        <title>Genomic Encyclopedia of Type Strains, Phase IV (KMG-IV): sequencing the most valuable type-strain genomes for metagenomic binning, comparative biology and taxonomic classification.</title>
        <authorList>
            <person name="Goeker M."/>
        </authorList>
    </citation>
    <scope>NUCLEOTIDE SEQUENCE [LARGE SCALE GENOMIC DNA]</scope>
    <source>
        <strain evidence="2 3">DSM 22008</strain>
    </source>
</reference>
<evidence type="ECO:0000313" key="2">
    <source>
        <dbReference type="EMBL" id="RKQ69008.1"/>
    </source>
</evidence>
<dbReference type="InParanoid" id="A0A420WDF0"/>
<comment type="caution">
    <text evidence="2">The sequence shown here is derived from an EMBL/GenBank/DDBJ whole genome shotgun (WGS) entry which is preliminary data.</text>
</comment>
<sequence length="117" mass="13441">MDLTNKIEITQREVCADYGAIYCPSPFENIIGISAQVKKGEEPIHGLRHPLSEGTNGWYVWAGEYSEDPDFFKPIHTEHIMDLYPSILKFLGLPPGWRFLKAHGYEDVWYDGELLKV</sequence>
<name>A0A420WDF0_9PROT</name>